<comment type="caution">
    <text evidence="2">The sequence shown here is derived from an EMBL/GenBank/DDBJ whole genome shotgun (WGS) entry which is preliminary data.</text>
</comment>
<evidence type="ECO:0000313" key="3">
    <source>
        <dbReference type="Proteomes" id="UP000298285"/>
    </source>
</evidence>
<evidence type="ECO:0000256" key="1">
    <source>
        <dbReference type="SAM" id="SignalP"/>
    </source>
</evidence>
<dbReference type="Proteomes" id="UP000298285">
    <property type="component" value="Unassembled WGS sequence"/>
</dbReference>
<gene>
    <name evidence="2" type="ORF">E4T88_06500</name>
</gene>
<feature type="signal peptide" evidence="1">
    <location>
        <begin position="1"/>
        <end position="21"/>
    </location>
</feature>
<proteinExistence type="predicted"/>
<dbReference type="EMBL" id="SPPK01000002">
    <property type="protein sequence ID" value="TFU89662.1"/>
    <property type="molecule type" value="Genomic_DNA"/>
</dbReference>
<dbReference type="RefSeq" id="WP_135104663.1">
    <property type="nucleotide sequence ID" value="NZ_JADGKW010000002.1"/>
</dbReference>
<accession>A0A4Y9IN01</accession>
<feature type="chain" id="PRO_5021231054" evidence="1">
    <location>
        <begin position="22"/>
        <end position="402"/>
    </location>
</feature>
<name>A0A4Y9IN01_9BACT</name>
<protein>
    <submittedName>
        <fullName evidence="2">Uncharacterized protein</fullName>
    </submittedName>
</protein>
<evidence type="ECO:0000313" key="2">
    <source>
        <dbReference type="EMBL" id="TFU89662.1"/>
    </source>
</evidence>
<organism evidence="2 3">
    <name type="scientific">Dysgonomonas mossii</name>
    <dbReference type="NCBI Taxonomy" id="163665"/>
    <lineage>
        <taxon>Bacteria</taxon>
        <taxon>Pseudomonadati</taxon>
        <taxon>Bacteroidota</taxon>
        <taxon>Bacteroidia</taxon>
        <taxon>Bacteroidales</taxon>
        <taxon>Dysgonomonadaceae</taxon>
        <taxon>Dysgonomonas</taxon>
    </lineage>
</organism>
<reference evidence="2 3" key="1">
    <citation type="submission" date="2019-03" db="EMBL/GenBank/DDBJ databases">
        <title>Diversity of the mouse oral microbiome.</title>
        <authorList>
            <person name="Joseph S."/>
            <person name="Aduse-Opoku J."/>
            <person name="Curtis M."/>
            <person name="Wade W."/>
            <person name="Hashim A."/>
        </authorList>
    </citation>
    <scope>NUCLEOTIDE SEQUENCE [LARGE SCALE GENOMIC DNA]</scope>
    <source>
        <strain evidence="2 3">P11</strain>
    </source>
</reference>
<keyword evidence="1" id="KW-0732">Signal</keyword>
<dbReference type="AlphaFoldDB" id="A0A4Y9IN01"/>
<sequence>MKKIILSSAFLLMTVTSFAQQAVYYALDGSEWVSETHRDAQEIILWKTLSEDIKYMKVNGRCTSDYFDTFSEMFELYKSAISDIRIANVYAKKTIDSGEYKEIKNHIKLEPTIACNGETFYRKEFRELFDLIVDQYNMISTYHTDIINLHKGRSIKRPRIDLDRYVENNNKIGDLGKVLRETSQKLQNEKAPIDKSEALRIVADEIRGVKKGLYYTIDGKEYKTLKGRDNYETRLTKKYKERFDVIKTDMKYKESAQYLEQLLFDNLDYLKNARTINDLLSFLRDEAMLKKVKKAFPNRDFTTYIARNNDTCYIKEVYDWYDQLLGLFEIYDNTLNYMEQIDKEGLKNKDKTFTITELISYMDKQKDARGNTHTELFNDSLINLEAVTPIASSLIKYYLDNK</sequence>